<keyword evidence="3 5" id="KW-1133">Transmembrane helix</keyword>
<dbReference type="Proteomes" id="UP001065373">
    <property type="component" value="Chromosome"/>
</dbReference>
<evidence type="ECO:0000256" key="5">
    <source>
        <dbReference type="SAM" id="Phobius"/>
    </source>
</evidence>
<keyword evidence="4 5" id="KW-0472">Membrane</keyword>
<evidence type="ECO:0000256" key="2">
    <source>
        <dbReference type="ARBA" id="ARBA00022692"/>
    </source>
</evidence>
<evidence type="ECO:0000256" key="1">
    <source>
        <dbReference type="ARBA" id="ARBA00004141"/>
    </source>
</evidence>
<protein>
    <submittedName>
        <fullName evidence="7">YIP1 family protein</fullName>
    </submittedName>
</protein>
<evidence type="ECO:0000313" key="7">
    <source>
        <dbReference type="EMBL" id="UXH32033.1"/>
    </source>
</evidence>
<dbReference type="Pfam" id="PF04893">
    <property type="entry name" value="Yip1"/>
    <property type="match status" value="1"/>
</dbReference>
<evidence type="ECO:0000256" key="3">
    <source>
        <dbReference type="ARBA" id="ARBA00022989"/>
    </source>
</evidence>
<name>A0A9E7UN55_METWO</name>
<dbReference type="EMBL" id="CP104550">
    <property type="protein sequence ID" value="UXH32033.1"/>
    <property type="molecule type" value="Genomic_DNA"/>
</dbReference>
<evidence type="ECO:0000256" key="4">
    <source>
        <dbReference type="ARBA" id="ARBA00023136"/>
    </source>
</evidence>
<organism evidence="7">
    <name type="scientific">Methanothermobacter wolfeii</name>
    <name type="common">Methanobacterium wolfei</name>
    <dbReference type="NCBI Taxonomy" id="145261"/>
    <lineage>
        <taxon>Archaea</taxon>
        <taxon>Methanobacteriati</taxon>
        <taxon>Methanobacteriota</taxon>
        <taxon>Methanomada group</taxon>
        <taxon>Methanobacteria</taxon>
        <taxon>Methanobacteriales</taxon>
        <taxon>Methanobacteriaceae</taxon>
        <taxon>Methanothermobacter</taxon>
    </lineage>
</organism>
<dbReference type="AlphaFoldDB" id="A0A9E7UN55"/>
<evidence type="ECO:0000259" key="6">
    <source>
        <dbReference type="Pfam" id="PF04893"/>
    </source>
</evidence>
<reference evidence="7" key="1">
    <citation type="submission" date="2022-09" db="EMBL/GenBank/DDBJ databases">
        <title>Characterization of three MwoI isoschizomers from sequenced genome and metagenomes.</title>
        <authorList>
            <person name="Fomenkov A."/>
            <person name="Xu S.Y."/>
            <person name="Roberts R.J."/>
        </authorList>
    </citation>
    <scope>NUCLEOTIDE SEQUENCE</scope>
    <source>
        <strain evidence="7">DSM 2970</strain>
    </source>
</reference>
<feature type="transmembrane region" description="Helical" evidence="5">
    <location>
        <begin position="62"/>
        <end position="95"/>
    </location>
</feature>
<feature type="transmembrane region" description="Helical" evidence="5">
    <location>
        <begin position="134"/>
        <end position="153"/>
    </location>
</feature>
<dbReference type="InterPro" id="IPR006977">
    <property type="entry name" value="Yip1_dom"/>
</dbReference>
<feature type="domain" description="Yip1" evidence="6">
    <location>
        <begin position="15"/>
        <end position="181"/>
    </location>
</feature>
<sequence length="186" mass="20226">MLKGIMHLSDDILLLLKSPEEALKRTKDMGFENQGLYLYVFLSAFLGFSLGGALSSVTGGWLIMPVIFALVVLVVSFLKLLLWSVISYIVALAVFGGKGTFTGTLKMMGFSAAPFIIGIFAFMTLTLLQTVFTSTLLMVIMYIWVIMIAAAAVDAEHEIGYGRAFLSVFGLPATVMMLLIMLVGVF</sequence>
<feature type="transmembrane region" description="Helical" evidence="5">
    <location>
        <begin position="107"/>
        <end position="128"/>
    </location>
</feature>
<dbReference type="RefSeq" id="WP_261599686.1">
    <property type="nucleotide sequence ID" value="NZ_CP104550.1"/>
</dbReference>
<feature type="transmembrane region" description="Helical" evidence="5">
    <location>
        <begin position="36"/>
        <end position="56"/>
    </location>
</feature>
<comment type="subcellular location">
    <subcellularLocation>
        <location evidence="1">Membrane</location>
        <topology evidence="1">Multi-pass membrane protein</topology>
    </subcellularLocation>
</comment>
<keyword evidence="2 5" id="KW-0812">Transmembrane</keyword>
<accession>A0A9E7UN55</accession>
<proteinExistence type="predicted"/>
<feature type="transmembrane region" description="Helical" evidence="5">
    <location>
        <begin position="165"/>
        <end position="185"/>
    </location>
</feature>
<gene>
    <name evidence="7" type="ORF">N5910_01670</name>
</gene>
<dbReference type="GeneID" id="75105920"/>
<dbReference type="GO" id="GO:0016020">
    <property type="term" value="C:membrane"/>
    <property type="evidence" value="ECO:0007669"/>
    <property type="project" value="UniProtKB-SubCell"/>
</dbReference>